<keyword evidence="3 5" id="KW-1133">Transmembrane helix</keyword>
<proteinExistence type="predicted"/>
<evidence type="ECO:0000313" key="8">
    <source>
        <dbReference type="Proteomes" id="UP000439022"/>
    </source>
</evidence>
<dbReference type="GO" id="GO:0012505">
    <property type="term" value="C:endomembrane system"/>
    <property type="evidence" value="ECO:0007669"/>
    <property type="project" value="UniProtKB-SubCell"/>
</dbReference>
<keyword evidence="8" id="KW-1185">Reference proteome</keyword>
<feature type="transmembrane region" description="Helical" evidence="5">
    <location>
        <begin position="314"/>
        <end position="337"/>
    </location>
</feature>
<dbReference type="EMBL" id="WKJO01000001">
    <property type="protein sequence ID" value="MRX21993.1"/>
    <property type="molecule type" value="Genomic_DNA"/>
</dbReference>
<dbReference type="Proteomes" id="UP000439022">
    <property type="component" value="Unassembled WGS sequence"/>
</dbReference>
<dbReference type="GO" id="GO:0030026">
    <property type="term" value="P:intracellular manganese ion homeostasis"/>
    <property type="evidence" value="ECO:0007669"/>
    <property type="project" value="InterPro"/>
</dbReference>
<comment type="caution">
    <text evidence="7">The sequence shown here is derived from an EMBL/GenBank/DDBJ whole genome shotgun (WGS) entry which is preliminary data.</text>
</comment>
<accession>A0A6A8GFR0</accession>
<keyword evidence="2 5" id="KW-0812">Transmembrane</keyword>
<evidence type="ECO:0000256" key="1">
    <source>
        <dbReference type="ARBA" id="ARBA00004127"/>
    </source>
</evidence>
<dbReference type="InterPro" id="IPR009078">
    <property type="entry name" value="Ferritin-like_SF"/>
</dbReference>
<evidence type="ECO:0000256" key="2">
    <source>
        <dbReference type="ARBA" id="ARBA00022692"/>
    </source>
</evidence>
<dbReference type="InterPro" id="IPR003251">
    <property type="entry name" value="Rr_diiron-bd_dom"/>
</dbReference>
<evidence type="ECO:0000256" key="5">
    <source>
        <dbReference type="SAM" id="Phobius"/>
    </source>
</evidence>
<dbReference type="PANTHER" id="PTHR31851">
    <property type="entry name" value="FE(2+)/MN(2+) TRANSPORTER PCL1"/>
    <property type="match status" value="1"/>
</dbReference>
<feature type="transmembrane region" description="Helical" evidence="5">
    <location>
        <begin position="349"/>
        <end position="371"/>
    </location>
</feature>
<keyword evidence="4 5" id="KW-0472">Membrane</keyword>
<dbReference type="SUPFAM" id="SSF47240">
    <property type="entry name" value="Ferritin-like"/>
    <property type="match status" value="1"/>
</dbReference>
<dbReference type="Pfam" id="PF01988">
    <property type="entry name" value="VIT1"/>
    <property type="match status" value="1"/>
</dbReference>
<dbReference type="InterPro" id="IPR012347">
    <property type="entry name" value="Ferritin-like"/>
</dbReference>
<protein>
    <submittedName>
        <fullName evidence="7">Rubrerythrin family protein</fullName>
    </submittedName>
</protein>
<comment type="subcellular location">
    <subcellularLocation>
        <location evidence="1">Endomembrane system</location>
        <topology evidence="1">Multi-pass membrane protein</topology>
    </subcellularLocation>
</comment>
<dbReference type="GO" id="GO:0005384">
    <property type="term" value="F:manganese ion transmembrane transporter activity"/>
    <property type="evidence" value="ECO:0007669"/>
    <property type="project" value="InterPro"/>
</dbReference>
<feature type="transmembrane region" description="Helical" evidence="5">
    <location>
        <begin position="284"/>
        <end position="308"/>
    </location>
</feature>
<dbReference type="GO" id="GO:0046872">
    <property type="term" value="F:metal ion binding"/>
    <property type="evidence" value="ECO:0007669"/>
    <property type="project" value="InterPro"/>
</dbReference>
<feature type="domain" description="Rubrerythrin diiron-binding" evidence="6">
    <location>
        <begin position="14"/>
        <end position="62"/>
    </location>
</feature>
<sequence>MSDSPSIDIERAKAAYRDEIDGAYLYDVLADLADTPELQSVYDRLANSERSHAERLREIIDDDDSLSSTPSWRARVLARLARRFGPSVVLSTLTEREVDGAATYLDAGETAIAADEHGHARTLRALSETTEGVQGTTLAMLEGRHRATSGNTLRAAVLGANDGLVSNLSLVMGVAGASLSPESVLIAGLAGLVAGSGSMAMGEWLSVQSSRELYERQLSVEAAELEATPEQEAEELALIYRAKGIPDARATELAMQIVSDRETALDTLAREELAIDPEDLGGSAWGAAASSFVLFAIGAVIPVIPFFFISGLTAVVVSLVLSAIGLFAIGAGITVLTGRSLLFSGGRQVGIGLVAAALTYGIGSLVGVGLVG</sequence>
<evidence type="ECO:0000256" key="3">
    <source>
        <dbReference type="ARBA" id="ARBA00022989"/>
    </source>
</evidence>
<reference evidence="7 8" key="1">
    <citation type="submission" date="2019-11" db="EMBL/GenBank/DDBJ databases">
        <title>Whole genome sequence of Haloferax sp. MBLA0076.</title>
        <authorList>
            <person name="Seo M.-J."/>
            <person name="Cho E.-S."/>
        </authorList>
    </citation>
    <scope>NUCLEOTIDE SEQUENCE [LARGE SCALE GENOMIC DNA]</scope>
    <source>
        <strain evidence="7 8">MBLA0076</strain>
    </source>
</reference>
<organism evidence="7 8">
    <name type="scientific">Haloferax litoreum</name>
    <dbReference type="NCBI Taxonomy" id="2666140"/>
    <lineage>
        <taxon>Archaea</taxon>
        <taxon>Methanobacteriati</taxon>
        <taxon>Methanobacteriota</taxon>
        <taxon>Stenosarchaea group</taxon>
        <taxon>Halobacteria</taxon>
        <taxon>Halobacteriales</taxon>
        <taxon>Haloferacaceae</taxon>
        <taxon>Haloferax</taxon>
    </lineage>
</organism>
<name>A0A6A8GFR0_9EURY</name>
<evidence type="ECO:0000259" key="6">
    <source>
        <dbReference type="Pfam" id="PF02915"/>
    </source>
</evidence>
<dbReference type="Gene3D" id="1.20.1260.10">
    <property type="match status" value="1"/>
</dbReference>
<dbReference type="GO" id="GO:0016491">
    <property type="term" value="F:oxidoreductase activity"/>
    <property type="evidence" value="ECO:0007669"/>
    <property type="project" value="InterPro"/>
</dbReference>
<dbReference type="AlphaFoldDB" id="A0A6A8GFR0"/>
<dbReference type="InterPro" id="IPR008217">
    <property type="entry name" value="Ccc1_fam"/>
</dbReference>
<evidence type="ECO:0000313" key="7">
    <source>
        <dbReference type="EMBL" id="MRX21993.1"/>
    </source>
</evidence>
<dbReference type="Pfam" id="PF02915">
    <property type="entry name" value="Rubrerythrin"/>
    <property type="match status" value="1"/>
</dbReference>
<gene>
    <name evidence="7" type="ORF">GJR96_08495</name>
</gene>
<evidence type="ECO:0000256" key="4">
    <source>
        <dbReference type="ARBA" id="ARBA00023136"/>
    </source>
</evidence>